<proteinExistence type="predicted"/>
<dbReference type="EMBL" id="JBHTCG010000025">
    <property type="protein sequence ID" value="MFC7386327.1"/>
    <property type="molecule type" value="Genomic_DNA"/>
</dbReference>
<evidence type="ECO:0000313" key="3">
    <source>
        <dbReference type="Proteomes" id="UP001596496"/>
    </source>
</evidence>
<dbReference type="Pfam" id="PF04149">
    <property type="entry name" value="DUF397"/>
    <property type="match status" value="1"/>
</dbReference>
<evidence type="ECO:0000259" key="1">
    <source>
        <dbReference type="Pfam" id="PF04149"/>
    </source>
</evidence>
<evidence type="ECO:0000313" key="2">
    <source>
        <dbReference type="EMBL" id="MFC7386327.1"/>
    </source>
</evidence>
<keyword evidence="3" id="KW-1185">Reference proteome</keyword>
<name>A0ABW2P9S5_9ACTN</name>
<accession>A0ABW2P9S5</accession>
<sequence length="84" mass="9159">MSRTAEPIITRDWRKSSFSEGANGCVELALARVPEEAALWNEEGGELRLVRDSKNTAGPVIAFRPSVWRAFVGGIKDGWADQAG</sequence>
<organism evidence="2 3">
    <name type="scientific">Sphaerisporangium rhizosphaerae</name>
    <dbReference type="NCBI Taxonomy" id="2269375"/>
    <lineage>
        <taxon>Bacteria</taxon>
        <taxon>Bacillati</taxon>
        <taxon>Actinomycetota</taxon>
        <taxon>Actinomycetes</taxon>
        <taxon>Streptosporangiales</taxon>
        <taxon>Streptosporangiaceae</taxon>
        <taxon>Sphaerisporangium</taxon>
    </lineage>
</organism>
<reference evidence="3" key="1">
    <citation type="journal article" date="2019" name="Int. J. Syst. Evol. Microbiol.">
        <title>The Global Catalogue of Microorganisms (GCM) 10K type strain sequencing project: providing services to taxonomists for standard genome sequencing and annotation.</title>
        <authorList>
            <consortium name="The Broad Institute Genomics Platform"/>
            <consortium name="The Broad Institute Genome Sequencing Center for Infectious Disease"/>
            <person name="Wu L."/>
            <person name="Ma J."/>
        </authorList>
    </citation>
    <scope>NUCLEOTIDE SEQUENCE [LARGE SCALE GENOMIC DNA]</scope>
    <source>
        <strain evidence="3">CECT 7649</strain>
    </source>
</reference>
<feature type="domain" description="DUF397" evidence="1">
    <location>
        <begin position="12"/>
        <end position="76"/>
    </location>
</feature>
<gene>
    <name evidence="2" type="ORF">ACFQSB_29245</name>
</gene>
<dbReference type="InterPro" id="IPR007278">
    <property type="entry name" value="DUF397"/>
</dbReference>
<comment type="caution">
    <text evidence="2">The sequence shown here is derived from an EMBL/GenBank/DDBJ whole genome shotgun (WGS) entry which is preliminary data.</text>
</comment>
<protein>
    <submittedName>
        <fullName evidence="2">DUF397 domain-containing protein</fullName>
    </submittedName>
</protein>
<dbReference type="Proteomes" id="UP001596496">
    <property type="component" value="Unassembled WGS sequence"/>
</dbReference>
<dbReference type="RefSeq" id="WP_380830099.1">
    <property type="nucleotide sequence ID" value="NZ_JBHTCG010000025.1"/>
</dbReference>